<evidence type="ECO:0000256" key="3">
    <source>
        <dbReference type="ARBA" id="ARBA00022729"/>
    </source>
</evidence>
<evidence type="ECO:0000256" key="5">
    <source>
        <dbReference type="ARBA" id="ARBA00023237"/>
    </source>
</evidence>
<dbReference type="PANTHER" id="PTHR38776">
    <property type="entry name" value="MLTA-INTERACTING PROTEIN-RELATED"/>
    <property type="match status" value="1"/>
</dbReference>
<dbReference type="InterPro" id="IPR010583">
    <property type="entry name" value="MipA"/>
</dbReference>
<comment type="subcellular location">
    <subcellularLocation>
        <location evidence="1">Cell outer membrane</location>
    </subcellularLocation>
</comment>
<dbReference type="PANTHER" id="PTHR38776:SF1">
    <property type="entry name" value="MLTA-INTERACTING PROTEIN-RELATED"/>
    <property type="match status" value="1"/>
</dbReference>
<evidence type="ECO:0000256" key="4">
    <source>
        <dbReference type="ARBA" id="ARBA00023136"/>
    </source>
</evidence>
<dbReference type="Gene3D" id="2.40.160.20">
    <property type="match status" value="1"/>
</dbReference>
<reference evidence="7 8" key="1">
    <citation type="submission" date="2014-05" db="EMBL/GenBank/DDBJ databases">
        <title>ATOL: Assembling a taxonomically balanced genome-scale reconstruction of the evolutionary history of the Enterobacteriaceae.</title>
        <authorList>
            <person name="Plunkett G.III."/>
            <person name="Neeno-Eckwall E.C."/>
            <person name="Glasner J.D."/>
            <person name="Perna N.T."/>
        </authorList>
    </citation>
    <scope>NUCLEOTIDE SEQUENCE [LARGE SCALE GENOMIC DNA]</scope>
    <source>
        <strain evidence="7 8">ATCC 33320</strain>
    </source>
</reference>
<keyword evidence="3 6" id="KW-0732">Signal</keyword>
<feature type="signal peptide" evidence="6">
    <location>
        <begin position="1"/>
        <end position="22"/>
    </location>
</feature>
<dbReference type="STRING" id="1006004.GBAG_1527"/>
<keyword evidence="5" id="KW-0998">Cell outer membrane</keyword>
<protein>
    <submittedName>
        <fullName evidence="7">MltA-interacting protein</fullName>
    </submittedName>
</protein>
<evidence type="ECO:0000313" key="8">
    <source>
        <dbReference type="Proteomes" id="UP000028653"/>
    </source>
</evidence>
<dbReference type="Pfam" id="PF06629">
    <property type="entry name" value="MipA"/>
    <property type="match status" value="1"/>
</dbReference>
<evidence type="ECO:0000256" key="2">
    <source>
        <dbReference type="ARBA" id="ARBA00005722"/>
    </source>
</evidence>
<comment type="similarity">
    <text evidence="2">Belongs to the MipA/OmpV family.</text>
</comment>
<keyword evidence="8" id="KW-1185">Reference proteome</keyword>
<dbReference type="RefSeq" id="WP_034494717.1">
    <property type="nucleotide sequence ID" value="NZ_JMPI01000023.1"/>
</dbReference>
<organism evidence="7 8">
    <name type="scientific">Buttiauxella agrestis ATCC 33320</name>
    <dbReference type="NCBI Taxonomy" id="1006004"/>
    <lineage>
        <taxon>Bacteria</taxon>
        <taxon>Pseudomonadati</taxon>
        <taxon>Pseudomonadota</taxon>
        <taxon>Gammaproteobacteria</taxon>
        <taxon>Enterobacterales</taxon>
        <taxon>Enterobacteriaceae</taxon>
        <taxon>Buttiauxella</taxon>
    </lineage>
</organism>
<dbReference type="AlphaFoldDB" id="A0A085GF46"/>
<gene>
    <name evidence="7" type="primary">mipA</name>
    <name evidence="7" type="ORF">GBAG_1527</name>
</gene>
<evidence type="ECO:0000256" key="6">
    <source>
        <dbReference type="SAM" id="SignalP"/>
    </source>
</evidence>
<comment type="caution">
    <text evidence="7">The sequence shown here is derived from an EMBL/GenBank/DDBJ whole genome shotgun (WGS) entry which is preliminary data.</text>
</comment>
<dbReference type="Proteomes" id="UP000028653">
    <property type="component" value="Unassembled WGS sequence"/>
</dbReference>
<dbReference type="GO" id="GO:0009252">
    <property type="term" value="P:peptidoglycan biosynthetic process"/>
    <property type="evidence" value="ECO:0007669"/>
    <property type="project" value="TreeGrafter"/>
</dbReference>
<dbReference type="eggNOG" id="COG3713">
    <property type="taxonomic scope" value="Bacteria"/>
</dbReference>
<feature type="chain" id="PRO_5001791060" evidence="6">
    <location>
        <begin position="23"/>
        <end position="249"/>
    </location>
</feature>
<dbReference type="EMBL" id="JMPI01000023">
    <property type="protein sequence ID" value="KFC82341.1"/>
    <property type="molecule type" value="Genomic_DNA"/>
</dbReference>
<keyword evidence="4" id="KW-0472">Membrane</keyword>
<dbReference type="GO" id="GO:0009279">
    <property type="term" value="C:cell outer membrane"/>
    <property type="evidence" value="ECO:0007669"/>
    <property type="project" value="UniProtKB-SubCell"/>
</dbReference>
<sequence>MSKFKILTLGALIASSFSAVHAADGPWSLGAAALVTPNLYKGDQDRVYPVPMVGYEGDNFYLRGLTAGYYLWNDQTDKLSITAYYSPLFFRAKDSNLHSMRQLSNRYATLMAGLSYAHYTQYGFLRTVLAGDTLDNSNGVTWDTAWLYRYTTDRLTLTPGIGITWSSENQNEYYYGISKNESARSGLNSYDPDDSWAPYVELSVNYKLTDNWNVFGMGRYIRLADEVTNSPMVDKEWTGVLMTGITYSF</sequence>
<dbReference type="OrthoDB" id="8562138at2"/>
<evidence type="ECO:0000256" key="1">
    <source>
        <dbReference type="ARBA" id="ARBA00004442"/>
    </source>
</evidence>
<name>A0A085GF46_9ENTR</name>
<evidence type="ECO:0000313" key="7">
    <source>
        <dbReference type="EMBL" id="KFC82341.1"/>
    </source>
</evidence>
<proteinExistence type="inferred from homology"/>
<accession>A0A085GF46</accession>